<gene>
    <name evidence="6" type="ORF">Prubr_09350</name>
</gene>
<keyword evidence="3 4" id="KW-0732">Signal</keyword>
<evidence type="ECO:0000256" key="2">
    <source>
        <dbReference type="ARBA" id="ARBA00022525"/>
    </source>
</evidence>
<feature type="signal peptide" evidence="4">
    <location>
        <begin position="1"/>
        <end position="23"/>
    </location>
</feature>
<accession>A0A810MTG7</accession>
<evidence type="ECO:0000313" key="6">
    <source>
        <dbReference type="EMBL" id="BCJ63914.1"/>
    </source>
</evidence>
<comment type="subcellular location">
    <subcellularLocation>
        <location evidence="1">Secreted</location>
    </subcellularLocation>
</comment>
<evidence type="ECO:0000259" key="5">
    <source>
        <dbReference type="PROSITE" id="PS50234"/>
    </source>
</evidence>
<sequence length="555" mass="55466">MRAASALAAAALLVASVPPAAYAEFLAAPAPAGGPGLRISVADGPAPPAGEPAGPAIGLTPGGSAVVVRSVTTATIPPRPDVVLLADTTGSMQAALNDVRINALRIVDDIRSVQPDARFAVAEYRDVGDAYAFRVNRDLTAEPYAVQDAVDTWEASGGGDTPEAGLHALHMIATGAVTLRAESSPIVVIFGDAPSHDPSLGHDLAGTVEALTSRGIRVVAVDVGIPGWSTLDDAGQFTEITGRTGGVLLRAAEPTDVSNAILAGIRAIQATVGARIVDCDPQLSATVTPAERTVDSGGTVDLTVSVTVDPAARNGGYACRLEITVDGIVQGGPERLVVEVTGAAPDVPVLYSDSTRLDLGEVPLGTAAPARTVTLTNVGDYPLSLVAALADQPAPAVFAINTSTCAPTLAVAQSCVLEVGATPRAIGAVTSVLSLASSTDTGGLAAQALTLSVAGRSPVLQFNPGVGRPGQVVDALGTGFPAGATVALTWAGGTDPVTVVADAAGGFAAPMVIFEDGMAGPRTATASVAGLGEVTSGSFLVQSPTTQPGVFTRRR</sequence>
<dbReference type="InterPro" id="IPR056861">
    <property type="entry name" value="HMCN1-like_VWA"/>
</dbReference>
<proteinExistence type="predicted"/>
<dbReference type="InterPro" id="IPR002035">
    <property type="entry name" value="VWF_A"/>
</dbReference>
<reference evidence="6" key="1">
    <citation type="submission" date="2020-08" db="EMBL/GenBank/DDBJ databases">
        <title>Whole genome shotgun sequence of Polymorphospora rubra NBRC 101157.</title>
        <authorList>
            <person name="Komaki H."/>
            <person name="Tamura T."/>
        </authorList>
    </citation>
    <scope>NUCLEOTIDE SEQUENCE</scope>
    <source>
        <strain evidence="6">NBRC 101157</strain>
    </source>
</reference>
<evidence type="ECO:0000313" key="7">
    <source>
        <dbReference type="Proteomes" id="UP000680866"/>
    </source>
</evidence>
<evidence type="ECO:0000256" key="3">
    <source>
        <dbReference type="ARBA" id="ARBA00022729"/>
    </source>
</evidence>
<dbReference type="InterPro" id="IPR052969">
    <property type="entry name" value="Thr-specific_kinase-like"/>
</dbReference>
<keyword evidence="7" id="KW-1185">Reference proteome</keyword>
<dbReference type="Pfam" id="PF25106">
    <property type="entry name" value="VWA_4"/>
    <property type="match status" value="1"/>
</dbReference>
<dbReference type="PANTHER" id="PTHR47763">
    <property type="entry name" value="ALPHA-PROTEIN KINASE VWKA"/>
    <property type="match status" value="1"/>
</dbReference>
<dbReference type="Gene3D" id="2.60.40.10">
    <property type="entry name" value="Immunoglobulins"/>
    <property type="match status" value="1"/>
</dbReference>
<organism evidence="6 7">
    <name type="scientific">Polymorphospora rubra</name>
    <dbReference type="NCBI Taxonomy" id="338584"/>
    <lineage>
        <taxon>Bacteria</taxon>
        <taxon>Bacillati</taxon>
        <taxon>Actinomycetota</taxon>
        <taxon>Actinomycetes</taxon>
        <taxon>Micromonosporales</taxon>
        <taxon>Micromonosporaceae</taxon>
        <taxon>Polymorphospora</taxon>
    </lineage>
</organism>
<dbReference type="SUPFAM" id="SSF53300">
    <property type="entry name" value="vWA-like"/>
    <property type="match status" value="1"/>
</dbReference>
<name>A0A810MTG7_9ACTN</name>
<dbReference type="Proteomes" id="UP000680866">
    <property type="component" value="Chromosome"/>
</dbReference>
<evidence type="ECO:0000256" key="4">
    <source>
        <dbReference type="SAM" id="SignalP"/>
    </source>
</evidence>
<dbReference type="CDD" id="cd00198">
    <property type="entry name" value="vWFA"/>
    <property type="match status" value="1"/>
</dbReference>
<dbReference type="SMART" id="SM00327">
    <property type="entry name" value="VWA"/>
    <property type="match status" value="1"/>
</dbReference>
<dbReference type="Gene3D" id="3.40.50.410">
    <property type="entry name" value="von Willebrand factor, type A domain"/>
    <property type="match status" value="1"/>
</dbReference>
<dbReference type="PROSITE" id="PS50234">
    <property type="entry name" value="VWFA"/>
    <property type="match status" value="1"/>
</dbReference>
<dbReference type="KEGG" id="pry:Prubr_09350"/>
<dbReference type="GO" id="GO:0005975">
    <property type="term" value="P:carbohydrate metabolic process"/>
    <property type="evidence" value="ECO:0007669"/>
    <property type="project" value="UniProtKB-ARBA"/>
</dbReference>
<dbReference type="InterPro" id="IPR013783">
    <property type="entry name" value="Ig-like_fold"/>
</dbReference>
<feature type="domain" description="VWFA" evidence="5">
    <location>
        <begin position="81"/>
        <end position="272"/>
    </location>
</feature>
<feature type="chain" id="PRO_5032989820" description="VWFA domain-containing protein" evidence="4">
    <location>
        <begin position="24"/>
        <end position="555"/>
    </location>
</feature>
<keyword evidence="2" id="KW-0964">Secreted</keyword>
<dbReference type="InterPro" id="IPR036465">
    <property type="entry name" value="vWFA_dom_sf"/>
</dbReference>
<dbReference type="EMBL" id="AP023359">
    <property type="protein sequence ID" value="BCJ63914.1"/>
    <property type="molecule type" value="Genomic_DNA"/>
</dbReference>
<protein>
    <recommendedName>
        <fullName evidence="5">VWFA domain-containing protein</fullName>
    </recommendedName>
</protein>
<dbReference type="AlphaFoldDB" id="A0A810MTG7"/>
<evidence type="ECO:0000256" key="1">
    <source>
        <dbReference type="ARBA" id="ARBA00004613"/>
    </source>
</evidence>
<dbReference type="RefSeq" id="WP_212821950.1">
    <property type="nucleotide sequence ID" value="NZ_AP023359.1"/>
</dbReference>
<dbReference type="NCBIfam" id="NF012200">
    <property type="entry name" value="choice_anch_D"/>
    <property type="match status" value="1"/>
</dbReference>